<comment type="caution">
    <text evidence="1">The sequence shown here is derived from an EMBL/GenBank/DDBJ whole genome shotgun (WGS) entry which is preliminary data.</text>
</comment>
<evidence type="ECO:0000313" key="2">
    <source>
        <dbReference type="Proteomes" id="UP000324222"/>
    </source>
</evidence>
<sequence>MTQIVPNSTVKQQITTMLLMAPSQPSHFLEQQGLGEEIPRIRVFRISTRAFAAIIWIRGQ</sequence>
<evidence type="ECO:0000313" key="1">
    <source>
        <dbReference type="EMBL" id="MPC54341.1"/>
    </source>
</evidence>
<accession>A0A5B7G374</accession>
<keyword evidence="2" id="KW-1185">Reference proteome</keyword>
<name>A0A5B7G374_PORTR</name>
<organism evidence="1 2">
    <name type="scientific">Portunus trituberculatus</name>
    <name type="common">Swimming crab</name>
    <name type="synonym">Neptunus trituberculatus</name>
    <dbReference type="NCBI Taxonomy" id="210409"/>
    <lineage>
        <taxon>Eukaryota</taxon>
        <taxon>Metazoa</taxon>
        <taxon>Ecdysozoa</taxon>
        <taxon>Arthropoda</taxon>
        <taxon>Crustacea</taxon>
        <taxon>Multicrustacea</taxon>
        <taxon>Malacostraca</taxon>
        <taxon>Eumalacostraca</taxon>
        <taxon>Eucarida</taxon>
        <taxon>Decapoda</taxon>
        <taxon>Pleocyemata</taxon>
        <taxon>Brachyura</taxon>
        <taxon>Eubrachyura</taxon>
        <taxon>Portunoidea</taxon>
        <taxon>Portunidae</taxon>
        <taxon>Portuninae</taxon>
        <taxon>Portunus</taxon>
    </lineage>
</organism>
<gene>
    <name evidence="1" type="ORF">E2C01_048251</name>
</gene>
<dbReference type="Proteomes" id="UP000324222">
    <property type="component" value="Unassembled WGS sequence"/>
</dbReference>
<protein>
    <submittedName>
        <fullName evidence="1">Uncharacterized protein</fullName>
    </submittedName>
</protein>
<proteinExistence type="predicted"/>
<dbReference type="EMBL" id="VSRR010012282">
    <property type="protein sequence ID" value="MPC54341.1"/>
    <property type="molecule type" value="Genomic_DNA"/>
</dbReference>
<reference evidence="1 2" key="1">
    <citation type="submission" date="2019-05" db="EMBL/GenBank/DDBJ databases">
        <title>Another draft genome of Portunus trituberculatus and its Hox gene families provides insights of decapod evolution.</title>
        <authorList>
            <person name="Jeong J.-H."/>
            <person name="Song I."/>
            <person name="Kim S."/>
            <person name="Choi T."/>
            <person name="Kim D."/>
            <person name="Ryu S."/>
            <person name="Kim W."/>
        </authorList>
    </citation>
    <scope>NUCLEOTIDE SEQUENCE [LARGE SCALE GENOMIC DNA]</scope>
    <source>
        <tissue evidence="1">Muscle</tissue>
    </source>
</reference>
<dbReference type="AlphaFoldDB" id="A0A5B7G374"/>